<dbReference type="InterPro" id="IPR005358">
    <property type="entry name" value="Puta_zinc/iron-chelating_dom"/>
</dbReference>
<dbReference type="Pfam" id="PF03692">
    <property type="entry name" value="CxxCxxCC"/>
    <property type="match status" value="1"/>
</dbReference>
<reference evidence="1 2" key="1">
    <citation type="submission" date="2024-01" db="EMBL/GenBank/DDBJ databases">
        <title>Campylobacter porcellus sp. nov.</title>
        <authorList>
            <person name="Papic B."/>
            <person name="Gruntar I."/>
        </authorList>
    </citation>
    <scope>NUCLEOTIDE SEQUENCE [LARGE SCALE GENOMIC DNA]</scope>
    <source>
        <strain evidence="1 2">CX2-4855-23</strain>
    </source>
</reference>
<sequence length="96" mass="11227">MNFPCSVCGACCRHISNIAELKDFDLGNGVCKELDPKSNKCKIYDNRPLVCRIDEMYGFFSKIWSKEKFYSINAKACNELQRLENIDENFRIKEEF</sequence>
<gene>
    <name evidence="1" type="ORF">V2I23_07540</name>
</gene>
<evidence type="ECO:0000313" key="1">
    <source>
        <dbReference type="EMBL" id="MEE3745130.1"/>
    </source>
</evidence>
<proteinExistence type="predicted"/>
<dbReference type="EMBL" id="JAZBRD010000013">
    <property type="protein sequence ID" value="MEE3745130.1"/>
    <property type="molecule type" value="Genomic_DNA"/>
</dbReference>
<dbReference type="RefSeq" id="WP_330526462.1">
    <property type="nucleotide sequence ID" value="NZ_JAZBRD010000013.1"/>
</dbReference>
<protein>
    <submittedName>
        <fullName evidence="1">YkgJ family cysteine cluster protein</fullName>
    </submittedName>
</protein>
<name>A0ABU7M6Q5_9BACT</name>
<comment type="caution">
    <text evidence="1">The sequence shown here is derived from an EMBL/GenBank/DDBJ whole genome shotgun (WGS) entry which is preliminary data.</text>
</comment>
<accession>A0ABU7M6Q5</accession>
<dbReference type="Proteomes" id="UP001331664">
    <property type="component" value="Unassembled WGS sequence"/>
</dbReference>
<organism evidence="1 2">
    <name type="scientific">Campylobacter porcelli</name>
    <dbReference type="NCBI Taxonomy" id="1660073"/>
    <lineage>
        <taxon>Bacteria</taxon>
        <taxon>Pseudomonadati</taxon>
        <taxon>Campylobacterota</taxon>
        <taxon>Epsilonproteobacteria</taxon>
        <taxon>Campylobacterales</taxon>
        <taxon>Campylobacteraceae</taxon>
        <taxon>Campylobacter</taxon>
    </lineage>
</organism>
<evidence type="ECO:0000313" key="2">
    <source>
        <dbReference type="Proteomes" id="UP001331664"/>
    </source>
</evidence>
<keyword evidence="2" id="KW-1185">Reference proteome</keyword>